<gene>
    <name evidence="3" type="ORF">POI8812_01218</name>
</gene>
<evidence type="ECO:0000256" key="1">
    <source>
        <dbReference type="SAM" id="SignalP"/>
    </source>
</evidence>
<evidence type="ECO:0000259" key="2">
    <source>
        <dbReference type="Pfam" id="PF14339"/>
    </source>
</evidence>
<dbReference type="AlphaFoldDB" id="A0A2R8A9W7"/>
<dbReference type="Proteomes" id="UP000244932">
    <property type="component" value="Unassembled WGS sequence"/>
</dbReference>
<feature type="chain" id="PRO_5015338327" description="DUF4394 domain-containing protein" evidence="1">
    <location>
        <begin position="22"/>
        <end position="284"/>
    </location>
</feature>
<reference evidence="3 4" key="1">
    <citation type="submission" date="2018-03" db="EMBL/GenBank/DDBJ databases">
        <authorList>
            <person name="Keele B.F."/>
        </authorList>
    </citation>
    <scope>NUCLEOTIDE SEQUENCE [LARGE SCALE GENOMIC DNA]</scope>
    <source>
        <strain evidence="3 4">CeCT 8812</strain>
    </source>
</reference>
<feature type="signal peptide" evidence="1">
    <location>
        <begin position="1"/>
        <end position="21"/>
    </location>
</feature>
<evidence type="ECO:0000313" key="4">
    <source>
        <dbReference type="Proteomes" id="UP000244932"/>
    </source>
</evidence>
<dbReference type="Pfam" id="PF14339">
    <property type="entry name" value="DUF4394"/>
    <property type="match status" value="1"/>
</dbReference>
<protein>
    <recommendedName>
        <fullName evidence="2">DUF4394 domain-containing protein</fullName>
    </recommendedName>
</protein>
<accession>A0A2R8A9W7</accession>
<dbReference type="EMBL" id="OMKW01000002">
    <property type="protein sequence ID" value="SPF28915.1"/>
    <property type="molecule type" value="Genomic_DNA"/>
</dbReference>
<evidence type="ECO:0000313" key="3">
    <source>
        <dbReference type="EMBL" id="SPF28915.1"/>
    </source>
</evidence>
<dbReference type="InterPro" id="IPR025507">
    <property type="entry name" value="DUF4394"/>
</dbReference>
<keyword evidence="4" id="KW-1185">Reference proteome</keyword>
<dbReference type="RefSeq" id="WP_108781661.1">
    <property type="nucleotide sequence ID" value="NZ_OMKW01000002.1"/>
</dbReference>
<organism evidence="3 4">
    <name type="scientific">Pontivivens insulae</name>
    <dbReference type="NCBI Taxonomy" id="1639689"/>
    <lineage>
        <taxon>Bacteria</taxon>
        <taxon>Pseudomonadati</taxon>
        <taxon>Pseudomonadota</taxon>
        <taxon>Alphaproteobacteria</taxon>
        <taxon>Rhodobacterales</taxon>
        <taxon>Paracoccaceae</taxon>
        <taxon>Pontivivens</taxon>
    </lineage>
</organism>
<feature type="domain" description="DUF4394" evidence="2">
    <location>
        <begin position="42"/>
        <end position="277"/>
    </location>
</feature>
<proteinExistence type="predicted"/>
<keyword evidence="1" id="KW-0732">Signal</keyword>
<name>A0A2R8A9W7_9RHOB</name>
<dbReference type="OrthoDB" id="531718at2"/>
<sequence length="284" mass="28656">MTRFASITSVLLTTAAAPSFADGHAGTMGYALANNGTTLVTMDSIAEPGAINTFELSTPLAGIAYRPVTGALVGIADGAVYTVNAMTGELTDLGATFADEATIASGAMTAFDFNNAIDAVRAVTSAGANLVYFPVGFGDDDDRANSVLRFTDPFYAEGDLNVGTTPMIFANAYTNAIAGSTASSTFQYAIDAETDSLVSLANNAGELMTVGSITVDGAAVDFSGMGGFDIVSAAEGQDAAYAILQTEGASTAGLYAINLETAEATLLADLGMGGFTGFAVSMGM</sequence>